<name>A0A2M8P0Q9_9CHLR</name>
<dbReference type="InterPro" id="IPR051043">
    <property type="entry name" value="Sulfatase_Mod_Factor_Kinase"/>
</dbReference>
<dbReference type="Proteomes" id="UP000228921">
    <property type="component" value="Unassembled WGS sequence"/>
</dbReference>
<feature type="transmembrane region" description="Helical" evidence="2">
    <location>
        <begin position="20"/>
        <end position="40"/>
    </location>
</feature>
<keyword evidence="2" id="KW-0472">Membrane</keyword>
<dbReference type="EMBL" id="PGTK01000004">
    <property type="protein sequence ID" value="PJF31137.1"/>
    <property type="molecule type" value="Genomic_DNA"/>
</dbReference>
<organism evidence="4 5">
    <name type="scientific">Candidatus Thermofonsia Clade 1 bacterium</name>
    <dbReference type="NCBI Taxonomy" id="2364210"/>
    <lineage>
        <taxon>Bacteria</taxon>
        <taxon>Bacillati</taxon>
        <taxon>Chloroflexota</taxon>
        <taxon>Candidatus Thermofontia</taxon>
        <taxon>Candidatus Thermofonsia Clade 1</taxon>
    </lineage>
</organism>
<dbReference type="Gene3D" id="3.90.1580.10">
    <property type="entry name" value="paralog of FGE (formylglycine-generating enzyme)"/>
    <property type="match status" value="1"/>
</dbReference>
<evidence type="ECO:0000256" key="2">
    <source>
        <dbReference type="SAM" id="Phobius"/>
    </source>
</evidence>
<dbReference type="PROSITE" id="PS51257">
    <property type="entry name" value="PROKAR_LIPOPROTEIN"/>
    <property type="match status" value="1"/>
</dbReference>
<dbReference type="AlphaFoldDB" id="A0A2M8P0Q9"/>
<accession>A0A2M8P0Q9</accession>
<evidence type="ECO:0000259" key="3">
    <source>
        <dbReference type="Pfam" id="PF03781"/>
    </source>
</evidence>
<dbReference type="PANTHER" id="PTHR23150">
    <property type="entry name" value="SULFATASE MODIFYING FACTOR 1, 2"/>
    <property type="match status" value="1"/>
</dbReference>
<protein>
    <recommendedName>
        <fullName evidence="3">Sulfatase-modifying factor enzyme-like domain-containing protein</fullName>
    </recommendedName>
</protein>
<sequence length="462" mass="49313">MRRDSTALRGRTRDSSWQWLMIGIILGLGCASVFCLAAYASNLLVLNIPGQVAFAPNQTPTIVEVEREVTRVVVVTATDSPTETAPAVQPPLGPPTITPFVIAPTQPGGMPAPIATNTLPGVLISTPTTAALAPVGEQPVVGMTLPAIQPTAPVAVQPTELVNIPGGTFIMGTDLAEATRAIDDCRDRDGGTRCDIAFTTDSIPPHSVTVNSFALERFEVTYQQYVDFLNALGPRSHLNGCGGQPCAAVQGQGAGERPRSFIAFDGVRYSVTTELYLQRPVAYVTWYGADAYCRFIGRRLPTEAEWEYAARRPDGRLYPWGNAWDPARARTSRPQNMGGPEPVNAFPNGISADGIYNLAGNVSEWVQDWYSPTYYGEQAANPGVIDPQGPPSGTLKVHRGGNWDALPLFARTVHRGDMDPLMPQLFIGFRCAASPQTATPAVPVGQPTIALPNTPVPPGAGN</sequence>
<reference evidence="4 5" key="1">
    <citation type="submission" date="2017-11" db="EMBL/GenBank/DDBJ databases">
        <title>Evolution of Phototrophy in the Chloroflexi Phylum Driven by Horizontal Gene Transfer.</title>
        <authorList>
            <person name="Ward L.M."/>
            <person name="Hemp J."/>
            <person name="Shih P.M."/>
            <person name="Mcglynn S.E."/>
            <person name="Fischer W."/>
        </authorList>
    </citation>
    <scope>NUCLEOTIDE SEQUENCE [LARGE SCALE GENOMIC DNA]</scope>
    <source>
        <strain evidence="4">CP2_2F</strain>
    </source>
</reference>
<dbReference type="PANTHER" id="PTHR23150:SF19">
    <property type="entry name" value="FORMYLGLYCINE-GENERATING ENZYME"/>
    <property type="match status" value="1"/>
</dbReference>
<feature type="domain" description="Sulfatase-modifying factor enzyme-like" evidence="3">
    <location>
        <begin position="159"/>
        <end position="432"/>
    </location>
</feature>
<dbReference type="GO" id="GO:0120147">
    <property type="term" value="F:formylglycine-generating oxidase activity"/>
    <property type="evidence" value="ECO:0007669"/>
    <property type="project" value="TreeGrafter"/>
</dbReference>
<dbReference type="InterPro" id="IPR042095">
    <property type="entry name" value="SUMF_sf"/>
</dbReference>
<comment type="caution">
    <text evidence="4">The sequence shown here is derived from an EMBL/GenBank/DDBJ whole genome shotgun (WGS) entry which is preliminary data.</text>
</comment>
<dbReference type="Pfam" id="PF03781">
    <property type="entry name" value="FGE-sulfatase"/>
    <property type="match status" value="1"/>
</dbReference>
<proteinExistence type="predicted"/>
<gene>
    <name evidence="4" type="ORF">CUN51_04510</name>
</gene>
<feature type="region of interest" description="Disordered" evidence="1">
    <location>
        <begin position="439"/>
        <end position="462"/>
    </location>
</feature>
<evidence type="ECO:0000313" key="4">
    <source>
        <dbReference type="EMBL" id="PJF31137.1"/>
    </source>
</evidence>
<keyword evidence="2" id="KW-1133">Transmembrane helix</keyword>
<keyword evidence="2" id="KW-0812">Transmembrane</keyword>
<dbReference type="InterPro" id="IPR016187">
    <property type="entry name" value="CTDL_fold"/>
</dbReference>
<evidence type="ECO:0000313" key="5">
    <source>
        <dbReference type="Proteomes" id="UP000228921"/>
    </source>
</evidence>
<evidence type="ECO:0000256" key="1">
    <source>
        <dbReference type="SAM" id="MobiDB-lite"/>
    </source>
</evidence>
<dbReference type="InterPro" id="IPR005532">
    <property type="entry name" value="SUMF_dom"/>
</dbReference>
<dbReference type="SUPFAM" id="SSF56436">
    <property type="entry name" value="C-type lectin-like"/>
    <property type="match status" value="1"/>
</dbReference>